<keyword evidence="1" id="KW-0808">Transferase</keyword>
<dbReference type="Pfam" id="PF08843">
    <property type="entry name" value="AbiEii"/>
    <property type="match status" value="1"/>
</dbReference>
<evidence type="ECO:0000313" key="2">
    <source>
        <dbReference type="Proteomes" id="UP001139354"/>
    </source>
</evidence>
<name>A0A9X1S263_9MICO</name>
<dbReference type="AlphaFoldDB" id="A0A9X1S263"/>
<dbReference type="Proteomes" id="UP001139354">
    <property type="component" value="Unassembled WGS sequence"/>
</dbReference>
<comment type="caution">
    <text evidence="1">The sequence shown here is derived from an EMBL/GenBank/DDBJ whole genome shotgun (WGS) entry which is preliminary data.</text>
</comment>
<proteinExistence type="predicted"/>
<dbReference type="EMBL" id="JAGTTN010000001">
    <property type="protein sequence ID" value="MCC2030885.1"/>
    <property type="molecule type" value="Genomic_DNA"/>
</dbReference>
<sequence>MTILSAADDGKLRAVLDSLGYDLEPSILIGGWATNARVGGEISHDIDLIITDQNLRQKLPQRLTEYSENQLHSGGRKARGNADGVHVDAYFPYESKLGSKLLLDVGVLTRFIDPDLKVEGWLMLTLDAHIATKIAALIDRQATEKGRKDARELVALIDTGADAARVAEVLLASTGGPKSDVPGYVKTMFELLPKLAALNQRDRRRYAALAREWIEEAELQLRASSNAKREPSL</sequence>
<organism evidence="1 2">
    <name type="scientific">Microbacterium allomyrinae</name>
    <dbReference type="NCBI Taxonomy" id="2830666"/>
    <lineage>
        <taxon>Bacteria</taxon>
        <taxon>Bacillati</taxon>
        <taxon>Actinomycetota</taxon>
        <taxon>Actinomycetes</taxon>
        <taxon>Micrococcales</taxon>
        <taxon>Microbacteriaceae</taxon>
        <taxon>Microbacterium</taxon>
    </lineage>
</organism>
<reference evidence="1" key="1">
    <citation type="submission" date="2021-04" db="EMBL/GenBank/DDBJ databases">
        <title>Microbacterium tenobrionis sp. nov. and Microbacterium allomyrinae sp. nov., isolated from larvae of Tenobrio molitor and Allomyrina dichotoma, respectively.</title>
        <authorList>
            <person name="Lee S.D."/>
        </authorList>
    </citation>
    <scope>NUCLEOTIDE SEQUENCE</scope>
    <source>
        <strain evidence="1">BWT-G7</strain>
    </source>
</reference>
<dbReference type="InterPro" id="IPR014942">
    <property type="entry name" value="AbiEii"/>
</dbReference>
<dbReference type="RefSeq" id="WP_229382774.1">
    <property type="nucleotide sequence ID" value="NZ_JAGTTN010000001.1"/>
</dbReference>
<dbReference type="GO" id="GO:0016740">
    <property type="term" value="F:transferase activity"/>
    <property type="evidence" value="ECO:0007669"/>
    <property type="project" value="UniProtKB-KW"/>
</dbReference>
<evidence type="ECO:0000313" key="1">
    <source>
        <dbReference type="EMBL" id="MCC2030885.1"/>
    </source>
</evidence>
<accession>A0A9X1S263</accession>
<gene>
    <name evidence="1" type="ORF">KEC57_01660</name>
</gene>
<protein>
    <submittedName>
        <fullName evidence="1">Nucleotidyl transferase AbiEii/AbiGii toxin family protein</fullName>
    </submittedName>
</protein>
<keyword evidence="2" id="KW-1185">Reference proteome</keyword>